<proteinExistence type="predicted"/>
<evidence type="ECO:0000313" key="2">
    <source>
        <dbReference type="EMBL" id="CAD7229482.1"/>
    </source>
</evidence>
<dbReference type="EMBL" id="OB662089">
    <property type="protein sequence ID" value="CAD7229482.1"/>
    <property type="molecule type" value="Genomic_DNA"/>
</dbReference>
<dbReference type="AlphaFoldDB" id="A0A7R8ZPL9"/>
<accession>A0A7R8ZPL9</accession>
<name>A0A7R8ZPL9_9CRUS</name>
<feature type="compositionally biased region" description="Basic and acidic residues" evidence="1">
    <location>
        <begin position="240"/>
        <end position="251"/>
    </location>
</feature>
<feature type="compositionally biased region" description="Pro residues" evidence="1">
    <location>
        <begin position="90"/>
        <end position="99"/>
    </location>
</feature>
<protein>
    <submittedName>
        <fullName evidence="2">Uncharacterized protein</fullName>
    </submittedName>
</protein>
<dbReference type="OrthoDB" id="9999955at2759"/>
<feature type="compositionally biased region" description="Low complexity" evidence="1">
    <location>
        <begin position="100"/>
        <end position="115"/>
    </location>
</feature>
<gene>
    <name evidence="2" type="ORF">CTOB1V02_LOCUS7351</name>
</gene>
<reference evidence="2" key="1">
    <citation type="submission" date="2020-11" db="EMBL/GenBank/DDBJ databases">
        <authorList>
            <person name="Tran Van P."/>
        </authorList>
    </citation>
    <scope>NUCLEOTIDE SEQUENCE</scope>
</reference>
<organism evidence="2">
    <name type="scientific">Cyprideis torosa</name>
    <dbReference type="NCBI Taxonomy" id="163714"/>
    <lineage>
        <taxon>Eukaryota</taxon>
        <taxon>Metazoa</taxon>
        <taxon>Ecdysozoa</taxon>
        <taxon>Arthropoda</taxon>
        <taxon>Crustacea</taxon>
        <taxon>Oligostraca</taxon>
        <taxon>Ostracoda</taxon>
        <taxon>Podocopa</taxon>
        <taxon>Podocopida</taxon>
        <taxon>Cytherocopina</taxon>
        <taxon>Cytheroidea</taxon>
        <taxon>Cytherideidae</taxon>
        <taxon>Cyprideis</taxon>
    </lineage>
</organism>
<feature type="region of interest" description="Disordered" evidence="1">
    <location>
        <begin position="46"/>
        <end position="161"/>
    </location>
</feature>
<evidence type="ECO:0000256" key="1">
    <source>
        <dbReference type="SAM" id="MobiDB-lite"/>
    </source>
</evidence>
<feature type="compositionally biased region" description="Basic and acidic residues" evidence="1">
    <location>
        <begin position="66"/>
        <end position="79"/>
    </location>
</feature>
<sequence>MDGRNAMRSYVPSERKDFLQVAEAITLTVAKSFDMAFELWKKAHEDVAKEHNSDEDSDEELNTELIQKEPSPEEREKTAPKSPQTNNAPILPPPPPTKEAPPLLDLSSEPVSPVAPSLPPPLVPGNTTEVPAKRSSPPKAWSPGVAGGGGRLPKPPSMKQLQKVASHHAIQKMGFQDDFSSMNARFSQIAITPERNSMLSTSARSKLSARDLKQIAFEHSHSDLTTLAETHETGLPNWDEILKQPSDHHEPTSSLFIIGGDDDPWSPKSTPSPPPSHSNSNPFR</sequence>
<feature type="region of interest" description="Disordered" evidence="1">
    <location>
        <begin position="235"/>
        <end position="284"/>
    </location>
</feature>